<name>A0ABD1S473_9LAMI</name>
<dbReference type="InterPro" id="IPR010754">
    <property type="entry name" value="OPA3-like"/>
</dbReference>
<dbReference type="Proteomes" id="UP001604277">
    <property type="component" value="Unassembled WGS sequence"/>
</dbReference>
<organism evidence="1 2">
    <name type="scientific">Forsythia ovata</name>
    <dbReference type="NCBI Taxonomy" id="205694"/>
    <lineage>
        <taxon>Eukaryota</taxon>
        <taxon>Viridiplantae</taxon>
        <taxon>Streptophyta</taxon>
        <taxon>Embryophyta</taxon>
        <taxon>Tracheophyta</taxon>
        <taxon>Spermatophyta</taxon>
        <taxon>Magnoliopsida</taxon>
        <taxon>eudicotyledons</taxon>
        <taxon>Gunneridae</taxon>
        <taxon>Pentapetalae</taxon>
        <taxon>asterids</taxon>
        <taxon>lamiids</taxon>
        <taxon>Lamiales</taxon>
        <taxon>Oleaceae</taxon>
        <taxon>Forsythieae</taxon>
        <taxon>Forsythia</taxon>
    </lineage>
</organism>
<protein>
    <submittedName>
        <fullName evidence="1">Uncharacterized protein</fullName>
    </submittedName>
</protein>
<dbReference type="PANTHER" id="PTHR12499">
    <property type="entry name" value="OPTIC ATROPHY 3 PROTEIN OPA3"/>
    <property type="match status" value="1"/>
</dbReference>
<dbReference type="Pfam" id="PF07047">
    <property type="entry name" value="OPA3"/>
    <property type="match status" value="1"/>
</dbReference>
<keyword evidence="2" id="KW-1185">Reference proteome</keyword>
<evidence type="ECO:0000313" key="1">
    <source>
        <dbReference type="EMBL" id="KAL2494954.1"/>
    </source>
</evidence>
<evidence type="ECO:0000313" key="2">
    <source>
        <dbReference type="Proteomes" id="UP001604277"/>
    </source>
</evidence>
<gene>
    <name evidence="1" type="ORF">Fot_38711</name>
</gene>
<sequence>MAEWHCSSQNTSPSKLSYFFDKPILACVLQGKYIHQSDRLEKCQAPFLLKKEAGRHLKFRNFITSFAQANHWTTTTMQRRIHSHATDVKIRPMNEEKAVQADMDLLGEFFIFSVYEEEDDATSALPVPKPVPNTQNVVDGSTSKECYHLGFRYFLDNALGLTSELKLLQPSFVS</sequence>
<accession>A0ABD1S473</accession>
<dbReference type="AlphaFoldDB" id="A0ABD1S473"/>
<reference evidence="2" key="1">
    <citation type="submission" date="2024-07" db="EMBL/GenBank/DDBJ databases">
        <title>Two chromosome-level genome assemblies of Korean endemic species Abeliophyllum distichum and Forsythia ovata (Oleaceae).</title>
        <authorList>
            <person name="Jang H."/>
        </authorList>
    </citation>
    <scope>NUCLEOTIDE SEQUENCE [LARGE SCALE GENOMIC DNA]</scope>
</reference>
<dbReference type="PANTHER" id="PTHR12499:SF11">
    <property type="entry name" value="OPA3-LIKE PROTEIN"/>
    <property type="match status" value="1"/>
</dbReference>
<dbReference type="EMBL" id="JBFOLJ010000011">
    <property type="protein sequence ID" value="KAL2494954.1"/>
    <property type="molecule type" value="Genomic_DNA"/>
</dbReference>
<proteinExistence type="predicted"/>
<comment type="caution">
    <text evidence="1">The sequence shown here is derived from an EMBL/GenBank/DDBJ whole genome shotgun (WGS) entry which is preliminary data.</text>
</comment>